<name>A0A2R5F0X5_9BACL</name>
<dbReference type="Pfam" id="PF08327">
    <property type="entry name" value="AHSA1"/>
    <property type="match status" value="1"/>
</dbReference>
<gene>
    <name evidence="3" type="ORF">PAT3040_03936</name>
</gene>
<evidence type="ECO:0000259" key="2">
    <source>
        <dbReference type="Pfam" id="PF08327"/>
    </source>
</evidence>
<feature type="non-terminal residue" evidence="3">
    <location>
        <position position="129"/>
    </location>
</feature>
<evidence type="ECO:0000313" key="3">
    <source>
        <dbReference type="EMBL" id="GBG09294.1"/>
    </source>
</evidence>
<proteinExistence type="inferred from homology"/>
<reference evidence="3 4" key="1">
    <citation type="submission" date="2017-08" db="EMBL/GenBank/DDBJ databases">
        <title>Substantial Increase in Enzyme Production by Combined Drug-Resistance Mutations in Paenibacillus agaridevorans.</title>
        <authorList>
            <person name="Tanaka Y."/>
            <person name="Funane K."/>
            <person name="Hosaka T."/>
            <person name="Shiwa Y."/>
            <person name="Fujita N."/>
            <person name="Miyazaki T."/>
            <person name="Yoshikawa H."/>
            <person name="Murakami K."/>
            <person name="Kasahara K."/>
            <person name="Inaoka T."/>
            <person name="Hiraga Y."/>
            <person name="Ochi K."/>
        </authorList>
    </citation>
    <scope>NUCLEOTIDE SEQUENCE [LARGE SCALE GENOMIC DNA]</scope>
    <source>
        <strain evidence="3 4">T-3040</strain>
    </source>
</reference>
<dbReference type="InterPro" id="IPR023393">
    <property type="entry name" value="START-like_dom_sf"/>
</dbReference>
<keyword evidence="4" id="KW-1185">Reference proteome</keyword>
<comment type="similarity">
    <text evidence="1">Belongs to the AHA1 family.</text>
</comment>
<dbReference type="AlphaFoldDB" id="A0A2R5F0X5"/>
<feature type="domain" description="Activator of Hsp90 ATPase homologue 1/2-like C-terminal" evidence="2">
    <location>
        <begin position="13"/>
        <end position="119"/>
    </location>
</feature>
<dbReference type="Gene3D" id="3.30.530.20">
    <property type="match status" value="1"/>
</dbReference>
<comment type="caution">
    <text evidence="3">The sequence shown here is derived from an EMBL/GenBank/DDBJ whole genome shotgun (WGS) entry which is preliminary data.</text>
</comment>
<accession>A0A2R5F0X5</accession>
<dbReference type="Proteomes" id="UP000245202">
    <property type="component" value="Unassembled WGS sequence"/>
</dbReference>
<protein>
    <submittedName>
        <fullName evidence="3">Polyketide cyclase</fullName>
    </submittedName>
</protein>
<evidence type="ECO:0000313" key="4">
    <source>
        <dbReference type="Proteomes" id="UP000245202"/>
    </source>
</evidence>
<sequence>MYMQHKFISYIGATPEKVWDTLIGPEGTRAIFFDCLFQSELTKGSKFAYVGPGNDGEETVHVYGEIIDIDPGRMMSVIEHPGPSYYENHAELTSRITYTLEAVGETTRLTLVNDQFTENHPSFERSEDN</sequence>
<evidence type="ECO:0000256" key="1">
    <source>
        <dbReference type="ARBA" id="ARBA00006817"/>
    </source>
</evidence>
<dbReference type="EMBL" id="BDQX01000208">
    <property type="protein sequence ID" value="GBG09294.1"/>
    <property type="molecule type" value="Genomic_DNA"/>
</dbReference>
<dbReference type="SUPFAM" id="SSF55961">
    <property type="entry name" value="Bet v1-like"/>
    <property type="match status" value="1"/>
</dbReference>
<organism evidence="3 4">
    <name type="scientific">Paenibacillus agaridevorans</name>
    <dbReference type="NCBI Taxonomy" id="171404"/>
    <lineage>
        <taxon>Bacteria</taxon>
        <taxon>Bacillati</taxon>
        <taxon>Bacillota</taxon>
        <taxon>Bacilli</taxon>
        <taxon>Bacillales</taxon>
        <taxon>Paenibacillaceae</taxon>
        <taxon>Paenibacillus</taxon>
    </lineage>
</organism>
<dbReference type="InterPro" id="IPR013538">
    <property type="entry name" value="ASHA1/2-like_C"/>
</dbReference>